<dbReference type="InterPro" id="IPR006530">
    <property type="entry name" value="YD"/>
</dbReference>
<feature type="domain" description="Teneurin-like YD-shell" evidence="4">
    <location>
        <begin position="1888"/>
        <end position="2037"/>
    </location>
</feature>
<feature type="domain" description="Teneurin-like YD-shell" evidence="4">
    <location>
        <begin position="2159"/>
        <end position="2294"/>
    </location>
</feature>
<feature type="region of interest" description="Disordered" evidence="2">
    <location>
        <begin position="3068"/>
        <end position="3126"/>
    </location>
</feature>
<dbReference type="NCBIfam" id="TIGR01643">
    <property type="entry name" value="YD_repeat_2x"/>
    <property type="match status" value="14"/>
</dbReference>
<dbReference type="Pfam" id="PF25023">
    <property type="entry name" value="TEN_YD-shell"/>
    <property type="match status" value="5"/>
</dbReference>
<dbReference type="SUPFAM" id="SSF69304">
    <property type="entry name" value="Tricorn protease N-terminal domain"/>
    <property type="match status" value="1"/>
</dbReference>
<feature type="signal peptide" evidence="3">
    <location>
        <begin position="1"/>
        <end position="23"/>
    </location>
</feature>
<dbReference type="InterPro" id="IPR050708">
    <property type="entry name" value="T6SS_VgrG/RHS"/>
</dbReference>
<dbReference type="InterPro" id="IPR056823">
    <property type="entry name" value="TEN-like_YD-shell"/>
</dbReference>
<dbReference type="NCBIfam" id="TIGR03696">
    <property type="entry name" value="Rhs_assc_core"/>
    <property type="match status" value="1"/>
</dbReference>
<sequence length="3227" mass="364719">MKRRSIVSIFAFLVMVTFGSAASAETLEEQMNNLIGPQQQYNTKLSPVYLRTNTAEESISPQSGDLTLVQTDYVLPGRNGLDLEFKRIYKSGSSNIQEMNAKYVGGAWVDYVESDNDTPTFYENRYNLGIGMRFSFPTMEIKDNKDKTNFKFLHTESGDVYRLRPYTLNDEIVYMPDGQTVQDVVVRESNAFSNGQSDGVSKFMMTGKDGKKTYFADDGAILGIVDRYGNQIVFEHTKLDYKINNKTITKKVISKITDTVGRVTTIEYKEDATFKVGKIDNKVYGAEESYKASQNPNTTDSGDLQGKFQVIVHLPTGKTLVYDKTAALVNKTKNVLRTRLQRVFDVDGQPKYHLWYEQPDLGFTFMNKDKYKTFNRYENLTQIDYVGTNRLTRYIYNSYKKGLSEKGSMEYRKVFEKRELVKKGYDSSIEKFEERFKTDVKNKITYAYTNEADGYGFEGYKQDDYDYLKVTYRYYTEITDGRGSKTKLTYDGLNELVVTERNGSGHKEVIRNEMDGMKLIKKSETLQYDVHNGQTKEPPVRRVENFRYDQYGNLTNYTGPEAARNENGEPTDNEHTVVYTYAYDRFHALTSKTWKQDRNSTVQILYDIDEKGNVVKETKINANNKDQGVITDYTYDSYGNLTGKAAHSNGQTFATYYEYSTDADGRDMKGAYLTREYSLQNAQQISKRYAYDFLTGNRTAEVDAKGNRTNHRYDVLNRLVETTNPDGSKQSFDYKEQNFANMNIRFTDPENNVHVYEYDISGSMVQESVNNGDVGALVLAKIEYDQNGNKTQEKDANGNIVRYEYDSSNRLIKKTMYDKDGALKGTTTVDYVIGASGDTPLLVTITDEEGYPRKYSYDSLNRLIRLDTTPDRNTIYRTSYEYDYVGNLIAETDARNFTSHYSYDYLGRLRSKQDAMGNETSYLYNALNQISEQREPGGKITGIIYDELGRVKEKRTFAEGSESFVFEAYEYDPAGNVIRRQKGEDFGGKKQVSTDISYSYNSVNRLTDEYPKIDASRTGHISYEYDKNGNKTSTKNDADSSNKQYRLTTSKYDFAGRVIEETGSSVEISSNGTRIEHGSYQNVYERDGSGNVVKMKRFNGTGYDTISYDYDYRNQVKEKREPYQGQPEGKKTQFVYDKTGRLTTESLTVQGKNIATSYQLDGLGRTIRKTDPLGNVTRYVYDSSGNLVKEIDPRYSSLEAVTAPGMEYEYDGLNRVVKTSAFDGNARTVISYKQYDGRGNVTLDVQGEGYNVNDPTDSFGIRTEYDLLDRKVKVTSAQMAADNKRDGTQKVTLRYSYDGSGNLTSVIDAHGEVTNYSYYLNNLLKEKRYPDGSKESYDYDLSGKSWNTIINRNGGTTKSYMSIFDKPYRIEYPDGSSELFTYSPRGDLAKKIDQVGNESSFEYDESDNLTAKIEFVSRLKDRSIYKRTELHYDESNNLMDSETFSYERTSGTGVTPVKASMGDRTEYESDKAGRLVRVSGPNGHETIQEYDRAGNIVVKKQKVEDNNYDITRYEYDVRSQLVSETLLVRMSDLAQGELVGAKFDGTYIDRVLSSTKYEYDKNGQLKSRTDAKGNKTVFSYDLDNRLVQKKDPLNNVTSYEYNDNGQLTKETDGLGSSIFYEYDSMNQMVRKKQMTADGSYGITRYFYDNSGNLIKEISPNQYDASLDHAASSAKMKGISYLYDVMNRRIATISPEGAAVEYVSFDALGRVVKVVDGLRYTGSLSGSAGTVMEYDGLGNMVKRTDSLGNSESYEYNVLGKMTKSTDPRGFVTRYEYFPDGSVSQVTYADNGVVKYAYDKLGRVISEINPLGAETTYTYSSFGTEKSVTDAYGKSTDSKFDLIGNLLSTKDKRGNMSLYRYDGNRQLVEKRIPLELDGSGNIVYSVETYLYDAAGQLMKQSLTGSQDKKFLRETSYTYYPNGLLHTRSDNSGGKEEYYYDKNGNLSRTEKLRTSALRDIERYAYDSSDRMIQYIQLADKEMMDPASLGGTIKEDGDHPGMVRLVTAYEYDLLGNRTKETDPRGFEVRYAYDEMNRLIQMSRQLNGSETNVRYAYDKSGNRVSMTNELGYTTQFEFDGMNHLVSKTDAEGKVTSSEYDLAGNMVAEVDSLGNRITYAYDKLNRLIMKTDANKVVVGRYVYDEDGHQVKSIDAKGYASGSTDYQRYGEVYSYDLAGRLTSATDREGHKTTYRYNVAGEKVSETNALNKTYTYEYDKAGRLTRVTDPIGTSVVYSYDLAGNKLDMTDGRGKLTAYRYGSFGTLIETTNPDRKSTSYRYDPSFQLVEMTDRNGNHTRYSYDGRGLLLEQKVTETNDSVKFTYDKAGNRLTMSDASGTSEYSYDRNNRVKSIVKNNAIQVSYSYDSVGNIKSVTDGKGYATTFAYDASNRMAAVTAGGKTTSYTYDLNGNRTSVSYEGGVQENYTFDRNNRLLVLKNVKPDGTLLSSYTYTYDAAGKQSSKTDSYGKTSYVYDDNGRIVKVEAPGKTTVYSYDKSGNRQTLNETYTSAQPSGFKDPSNGKEVAFIVKKSEYVYSGANLLQRLVERMLDESGQELLEKTTDYLYDDNGNELRQQISYIRPHTRDMKQVTGANPNGDGVTNNLYEAFEKTTNAFDGFNRLIRAERIQGGLRSSIEYTYDGDGLRTRKVSRSSKNDQATVTNYTYDRQYVILETDANNNVSVRYVRGVNYIARIDASSKLSYFLFNGHGDVVHTVSESGTVENQYDYDIFGNPILTVEQYSSSIRYSGEFYDAEVGLYYLRARYYDPYIGRFISEDTYTGQADDPLSLNLYTYVHNDPIMFWDPTGHWVESDKNLNIEDQAKIIALTTAYYNATSSQEKKAIQAQASSIRDSAKTAQSNGTYNLNVVTPLIFKTTEITQVVSIATNTRGYMKAEEWSSAIKSAGIVSSTPERKVDVGNGSTSTVSVTTIGRTNLSVTSKNVVTKNERTHEVTSVATSNLDISYNVTSNEVKFLTSMASNGTYTLEESLVSLELLEQNGGKLSNKDLEEYGLKTSSHLWGIDSTASYIQMFYEFSQKGQTAEGMNKLYLQRQQQQFEQLIDGMIPISGGKFSLGSKQVTKPGYVKSKSSPSSKGEPKVNRPTADKGTGKLDKPVAGDNIGNRLRGEGTGKIDLTKSTNPEDFLNTALNRQGLDKAPSSMKEKWSESGFDYEVRIHPADPRYDKEGSIYRVSRRQQGTKEGTNQGYGWEYLGDDGKWYHTSELKSGNDAGAKATHIQLK</sequence>
<dbReference type="InterPro" id="IPR031325">
    <property type="entry name" value="RHS_repeat"/>
</dbReference>
<comment type="caution">
    <text evidence="5">The sequence shown here is derived from an EMBL/GenBank/DDBJ whole genome shotgun (WGS) entry which is preliminary data.</text>
</comment>
<dbReference type="RefSeq" id="WP_185139429.1">
    <property type="nucleotide sequence ID" value="NZ_BORM01000030.1"/>
</dbReference>
<dbReference type="Gene3D" id="2.180.10.10">
    <property type="entry name" value="RHS repeat-associated core"/>
    <property type="match status" value="9"/>
</dbReference>
<feature type="compositionally biased region" description="Basic and acidic residues" evidence="2">
    <location>
        <begin position="3083"/>
        <end position="3103"/>
    </location>
</feature>
<protein>
    <submittedName>
        <fullName evidence="5">RHS repeat protein</fullName>
    </submittedName>
</protein>
<dbReference type="InterPro" id="IPR022385">
    <property type="entry name" value="Rhs_assc_core"/>
</dbReference>
<evidence type="ECO:0000256" key="3">
    <source>
        <dbReference type="SAM" id="SignalP"/>
    </source>
</evidence>
<feature type="domain" description="Teneurin-like YD-shell" evidence="4">
    <location>
        <begin position="2366"/>
        <end position="2493"/>
    </location>
</feature>
<evidence type="ECO:0000313" key="6">
    <source>
        <dbReference type="Proteomes" id="UP000553776"/>
    </source>
</evidence>
<feature type="compositionally biased region" description="Basic and acidic residues" evidence="2">
    <location>
        <begin position="3112"/>
        <end position="3122"/>
    </location>
</feature>
<feature type="region of interest" description="Disordered" evidence="2">
    <location>
        <begin position="1447"/>
        <end position="1466"/>
    </location>
</feature>
<feature type="chain" id="PRO_5039323698" evidence="3">
    <location>
        <begin position="24"/>
        <end position="3227"/>
    </location>
</feature>
<dbReference type="EMBL" id="JACJVR010000128">
    <property type="protein sequence ID" value="MBB6695482.1"/>
    <property type="molecule type" value="Genomic_DNA"/>
</dbReference>
<dbReference type="PANTHER" id="PTHR32305">
    <property type="match status" value="1"/>
</dbReference>
<feature type="domain" description="Teneurin-like YD-shell" evidence="4">
    <location>
        <begin position="1725"/>
        <end position="1823"/>
    </location>
</feature>
<evidence type="ECO:0000256" key="1">
    <source>
        <dbReference type="ARBA" id="ARBA00022737"/>
    </source>
</evidence>
<name>A0A841U752_9BACL</name>
<dbReference type="Proteomes" id="UP000553776">
    <property type="component" value="Unassembled WGS sequence"/>
</dbReference>
<keyword evidence="1" id="KW-0677">Repeat</keyword>
<feature type="compositionally biased region" description="Low complexity" evidence="2">
    <location>
        <begin position="3069"/>
        <end position="3082"/>
    </location>
</feature>
<accession>A0A841U752</accession>
<dbReference type="PANTHER" id="PTHR32305:SF15">
    <property type="entry name" value="PROTEIN RHSA-RELATED"/>
    <property type="match status" value="1"/>
</dbReference>
<proteinExistence type="predicted"/>
<evidence type="ECO:0000259" key="4">
    <source>
        <dbReference type="Pfam" id="PF25023"/>
    </source>
</evidence>
<evidence type="ECO:0000313" key="5">
    <source>
        <dbReference type="EMBL" id="MBB6695482.1"/>
    </source>
</evidence>
<organism evidence="5 6">
    <name type="scientific">Cohnella xylanilytica</name>
    <dbReference type="NCBI Taxonomy" id="557555"/>
    <lineage>
        <taxon>Bacteria</taxon>
        <taxon>Bacillati</taxon>
        <taxon>Bacillota</taxon>
        <taxon>Bacilli</taxon>
        <taxon>Bacillales</taxon>
        <taxon>Paenibacillaceae</taxon>
        <taxon>Cohnella</taxon>
    </lineage>
</organism>
<feature type="domain" description="Teneurin-like YD-shell" evidence="4">
    <location>
        <begin position="2600"/>
        <end position="2789"/>
    </location>
</feature>
<keyword evidence="3" id="KW-0732">Signal</keyword>
<keyword evidence="6" id="KW-1185">Reference proteome</keyword>
<evidence type="ECO:0000256" key="2">
    <source>
        <dbReference type="SAM" id="MobiDB-lite"/>
    </source>
</evidence>
<gene>
    <name evidence="5" type="ORF">H7B90_29220</name>
</gene>
<dbReference type="Pfam" id="PF05593">
    <property type="entry name" value="RHS_repeat"/>
    <property type="match status" value="8"/>
</dbReference>
<reference evidence="5 6" key="1">
    <citation type="submission" date="2020-08" db="EMBL/GenBank/DDBJ databases">
        <title>Cohnella phylogeny.</title>
        <authorList>
            <person name="Dunlap C."/>
        </authorList>
    </citation>
    <scope>NUCLEOTIDE SEQUENCE [LARGE SCALE GENOMIC DNA]</scope>
    <source>
        <strain evidence="5 6">DSM 25239</strain>
    </source>
</reference>